<evidence type="ECO:0000313" key="1">
    <source>
        <dbReference type="EMBL" id="KAK8402712.1"/>
    </source>
</evidence>
<keyword evidence="2" id="KW-1185">Reference proteome</keyword>
<dbReference type="Proteomes" id="UP001487740">
    <property type="component" value="Unassembled WGS sequence"/>
</dbReference>
<sequence>MKKEATITIPPRKRSSSTGCCKCKRDVRLVLYAGDGAGEKGVQMNRENNLKNEWWRQDEQTFENRTIH</sequence>
<protein>
    <submittedName>
        <fullName evidence="1">Uncharacterized protein</fullName>
    </submittedName>
</protein>
<proteinExistence type="predicted"/>
<gene>
    <name evidence="1" type="ORF">O3P69_000809</name>
</gene>
<evidence type="ECO:0000313" key="2">
    <source>
        <dbReference type="Proteomes" id="UP001487740"/>
    </source>
</evidence>
<dbReference type="EMBL" id="JARAKH010000007">
    <property type="protein sequence ID" value="KAK8402713.1"/>
    <property type="molecule type" value="Genomic_DNA"/>
</dbReference>
<comment type="caution">
    <text evidence="1">The sequence shown here is derived from an EMBL/GenBank/DDBJ whole genome shotgun (WGS) entry which is preliminary data.</text>
</comment>
<dbReference type="EMBL" id="JARAKH010000007">
    <property type="protein sequence ID" value="KAK8402714.1"/>
    <property type="molecule type" value="Genomic_DNA"/>
</dbReference>
<dbReference type="AlphaFoldDB" id="A0AAW0UVL9"/>
<organism evidence="1 2">
    <name type="scientific">Scylla paramamosain</name>
    <name type="common">Mud crab</name>
    <dbReference type="NCBI Taxonomy" id="85552"/>
    <lineage>
        <taxon>Eukaryota</taxon>
        <taxon>Metazoa</taxon>
        <taxon>Ecdysozoa</taxon>
        <taxon>Arthropoda</taxon>
        <taxon>Crustacea</taxon>
        <taxon>Multicrustacea</taxon>
        <taxon>Malacostraca</taxon>
        <taxon>Eumalacostraca</taxon>
        <taxon>Eucarida</taxon>
        <taxon>Decapoda</taxon>
        <taxon>Pleocyemata</taxon>
        <taxon>Brachyura</taxon>
        <taxon>Eubrachyura</taxon>
        <taxon>Portunoidea</taxon>
        <taxon>Portunidae</taxon>
        <taxon>Portuninae</taxon>
        <taxon>Scylla</taxon>
    </lineage>
</organism>
<dbReference type="EMBL" id="JARAKH010000007">
    <property type="protein sequence ID" value="KAK8402712.1"/>
    <property type="molecule type" value="Genomic_DNA"/>
</dbReference>
<accession>A0AAW0UVL9</accession>
<name>A0AAW0UVL9_SCYPA</name>
<reference evidence="1 2" key="1">
    <citation type="submission" date="2023-03" db="EMBL/GenBank/DDBJ databases">
        <title>High-quality genome of Scylla paramamosain provides insights in environmental adaptation.</title>
        <authorList>
            <person name="Zhang L."/>
        </authorList>
    </citation>
    <scope>NUCLEOTIDE SEQUENCE [LARGE SCALE GENOMIC DNA]</scope>
    <source>
        <strain evidence="1">LZ_2023a</strain>
        <tissue evidence="1">Muscle</tissue>
    </source>
</reference>